<dbReference type="InterPro" id="IPR011990">
    <property type="entry name" value="TPR-like_helical_dom_sf"/>
</dbReference>
<dbReference type="Pfam" id="PF13432">
    <property type="entry name" value="TPR_16"/>
    <property type="match status" value="2"/>
</dbReference>
<dbReference type="SMART" id="SM00028">
    <property type="entry name" value="TPR"/>
    <property type="match status" value="9"/>
</dbReference>
<evidence type="ECO:0000313" key="4">
    <source>
        <dbReference type="Proteomes" id="UP000722791"/>
    </source>
</evidence>
<name>A0A8J4G568_9CHLO</name>
<keyword evidence="1" id="KW-0677">Repeat</keyword>
<accession>A0A8J4G568</accession>
<dbReference type="InterPro" id="IPR013105">
    <property type="entry name" value="TPR_2"/>
</dbReference>
<dbReference type="Gene3D" id="1.25.40.10">
    <property type="entry name" value="Tetratricopeptide repeat domain"/>
    <property type="match status" value="3"/>
</dbReference>
<dbReference type="PROSITE" id="PS50293">
    <property type="entry name" value="TPR_REGION"/>
    <property type="match status" value="1"/>
</dbReference>
<keyword evidence="2" id="KW-0802">TPR repeat</keyword>
<dbReference type="OrthoDB" id="1926212at2759"/>
<dbReference type="PANTHER" id="PTHR44749">
    <property type="entry name" value="SUPPRESSOR OF RPS4-RLD 1"/>
    <property type="match status" value="1"/>
</dbReference>
<dbReference type="Pfam" id="PF13181">
    <property type="entry name" value="TPR_8"/>
    <property type="match status" value="1"/>
</dbReference>
<dbReference type="PROSITE" id="PS50005">
    <property type="entry name" value="TPR"/>
    <property type="match status" value="5"/>
</dbReference>
<dbReference type="InterPro" id="IPR044650">
    <property type="entry name" value="SRFR1-like"/>
</dbReference>
<organism evidence="3 4">
    <name type="scientific">Volvox reticuliferus</name>
    <dbReference type="NCBI Taxonomy" id="1737510"/>
    <lineage>
        <taxon>Eukaryota</taxon>
        <taxon>Viridiplantae</taxon>
        <taxon>Chlorophyta</taxon>
        <taxon>core chlorophytes</taxon>
        <taxon>Chlorophyceae</taxon>
        <taxon>CS clade</taxon>
        <taxon>Chlamydomonadales</taxon>
        <taxon>Volvocaceae</taxon>
        <taxon>Volvox</taxon>
    </lineage>
</organism>
<protein>
    <submittedName>
        <fullName evidence="3">Uncharacterized protein</fullName>
    </submittedName>
</protein>
<reference evidence="3" key="1">
    <citation type="journal article" date="2021" name="Proc. Natl. Acad. Sci. U.S.A.">
        <title>Three genomes in the algal genus Volvox reveal the fate of a haploid sex-determining region after a transition to homothallism.</title>
        <authorList>
            <person name="Yamamoto K."/>
            <person name="Hamaji T."/>
            <person name="Kawai-Toyooka H."/>
            <person name="Matsuzaki R."/>
            <person name="Takahashi F."/>
            <person name="Nishimura Y."/>
            <person name="Kawachi M."/>
            <person name="Noguchi H."/>
            <person name="Minakuchi Y."/>
            <person name="Umen J.G."/>
            <person name="Toyoda A."/>
            <person name="Nozaki H."/>
        </authorList>
    </citation>
    <scope>NUCLEOTIDE SEQUENCE</scope>
    <source>
        <strain evidence="3">NIES-3785</strain>
    </source>
</reference>
<dbReference type="EMBL" id="BNCQ01000007">
    <property type="protein sequence ID" value="GIM00235.1"/>
    <property type="molecule type" value="Genomic_DNA"/>
</dbReference>
<dbReference type="Proteomes" id="UP000722791">
    <property type="component" value="Unassembled WGS sequence"/>
</dbReference>
<dbReference type="SUPFAM" id="SSF48452">
    <property type="entry name" value="TPR-like"/>
    <property type="match status" value="3"/>
</dbReference>
<proteinExistence type="predicted"/>
<comment type="caution">
    <text evidence="3">The sequence shown here is derived from an EMBL/GenBank/DDBJ whole genome shotgun (WGS) entry which is preliminary data.</text>
</comment>
<dbReference type="GO" id="GO:0045892">
    <property type="term" value="P:negative regulation of DNA-templated transcription"/>
    <property type="evidence" value="ECO:0007669"/>
    <property type="project" value="InterPro"/>
</dbReference>
<evidence type="ECO:0000256" key="2">
    <source>
        <dbReference type="ARBA" id="ARBA00022803"/>
    </source>
</evidence>
<evidence type="ECO:0000313" key="3">
    <source>
        <dbReference type="EMBL" id="GIM00235.1"/>
    </source>
</evidence>
<dbReference type="InterPro" id="IPR019734">
    <property type="entry name" value="TPR_rpt"/>
</dbReference>
<sequence length="1018" mass="111482">MAINYVAAINEQKFTEAAKIVDVAIASCPSDDKRTLAQLLTNRGYCQQKVQLYRKALKDYDAALEALPHFSLALYRKGQVLAAQKKFQEARAAWHEALESCNERSDVQLVLDIAAALRDPSGVKAGLSGVIGPVTPEPSASISKEHAAGGGTATVQPPSQSHIQANAAAPRCAGPATGTANGYASTPGRGGTAAASQLGTATAARAAIPAQHQQPAVVGGDPLEDEECDVVNCVAQQQAARDRITAAASAGVSMARSDATMQNNSLAIQLAVTQINSGNVMEAEAILDKVMLTSPRDLGARVARGTARALRRDLKGAVEDFTVAIEVEPRYADSWKRRGQARSALGDHEGALADLQKAIDLAPLFGGVDSVSSRAECWVEKGMIYQKMRDYRRACRDLQQAVKLDPTNSQAWNVLGLCSTSQGDIRDGVRAYEKAVELNPRLKEALVNMGQALKEEGRTAEAERALQKALSLDSPAQPSVHVLRVLAQMKQQKGEHVAAIKLLDRAIPVAEARDEQVVELLYLRAICYHALGAVREAMRDYEGCLNYVPRNGSTTPTEEARQFQFLSFYQKDMALYTYHSLDRKAADFCPDSELPAVFKELWCKKGPPTPELIAHYPQFPPLPLSPSPLPPPPDAEKLRLLTVLADQLGVLLQNNHQGFMFNVRQQRAAGYAAIELGQALLEVVAARRAGRQHWVRSEGSSGQAGSAGRHLFGWRDAMDIVVKWRQLCEPNDQVVWVDLLTRREFEQGFGSHTPMFSGQTKCVRYYMNFARALDLQRDVLLREGHAFDANNRTIPVGSESQREAIRAARTAEDMYQVIAQDSWVVVPIHSVAREGHMLEGTRLTLVRVPNQPDAYEFSIRTPVTPPRWKDFDVELESAFEAILQAFLDEDLPKLAQRILTYCYYWYNFMPLARGTAAVGYTTMLSMFWAAGMPVTAAIPKDYQVDWEAILAQHPDKFIASVGAWLYPPKARGLAEEAESAGGKPTFPPVSTLPSVSEVLGSIRHRLIGLNGATVERFV</sequence>
<dbReference type="PANTHER" id="PTHR44749:SF1">
    <property type="entry name" value="TETRATRICOPEPTIDE-LIKE HELICAL DOMAIN-CONTAINING PROTEIN"/>
    <property type="match status" value="1"/>
</dbReference>
<dbReference type="Pfam" id="PF07719">
    <property type="entry name" value="TPR_2"/>
    <property type="match status" value="1"/>
</dbReference>
<gene>
    <name evidence="3" type="ORF">Vretimale_5383</name>
</gene>
<evidence type="ECO:0000256" key="1">
    <source>
        <dbReference type="ARBA" id="ARBA00022737"/>
    </source>
</evidence>
<dbReference type="AlphaFoldDB" id="A0A8J4G568"/>